<reference evidence="2 3" key="1">
    <citation type="submission" date="2024-11" db="EMBL/GenBank/DDBJ databases">
        <authorList>
            <person name="Heng Y.C."/>
            <person name="Lim A.C.H."/>
            <person name="Lee J.K.Y."/>
            <person name="Kittelmann S."/>
        </authorList>
    </citation>
    <scope>NUCLEOTIDE SEQUENCE [LARGE SCALE GENOMIC DNA]</scope>
    <source>
        <strain evidence="2 3">WILCCON 0114</strain>
    </source>
</reference>
<dbReference type="EMBL" id="JBJIAA010000001">
    <property type="protein sequence ID" value="MFL0248993.1"/>
    <property type="molecule type" value="Genomic_DNA"/>
</dbReference>
<evidence type="ECO:0000313" key="2">
    <source>
        <dbReference type="EMBL" id="MFL0248993.1"/>
    </source>
</evidence>
<organism evidence="2 3">
    <name type="scientific">Clostridium neuense</name>
    <dbReference type="NCBI Taxonomy" id="1728934"/>
    <lineage>
        <taxon>Bacteria</taxon>
        <taxon>Bacillati</taxon>
        <taxon>Bacillota</taxon>
        <taxon>Clostridia</taxon>
        <taxon>Eubacteriales</taxon>
        <taxon>Clostridiaceae</taxon>
        <taxon>Clostridium</taxon>
    </lineage>
</organism>
<name>A0ABW8TBA9_9CLOT</name>
<comment type="caution">
    <text evidence="2">The sequence shown here is derived from an EMBL/GenBank/DDBJ whole genome shotgun (WGS) entry which is preliminary data.</text>
</comment>
<proteinExistence type="predicted"/>
<keyword evidence="1" id="KW-0472">Membrane</keyword>
<feature type="transmembrane region" description="Helical" evidence="1">
    <location>
        <begin position="153"/>
        <end position="171"/>
    </location>
</feature>
<protein>
    <submittedName>
        <fullName evidence="2">DUF4386 family protein</fullName>
    </submittedName>
</protein>
<feature type="transmembrane region" description="Helical" evidence="1">
    <location>
        <begin position="209"/>
        <end position="226"/>
    </location>
</feature>
<dbReference type="RefSeq" id="WP_406785669.1">
    <property type="nucleotide sequence ID" value="NZ_JBJIAA010000001.1"/>
</dbReference>
<evidence type="ECO:0000313" key="3">
    <source>
        <dbReference type="Proteomes" id="UP001623592"/>
    </source>
</evidence>
<sequence>MNLITFYKLSGIFIILVGIGFAISNIGIAKLFNYPSILREPVDSILNKYQSCGKPLKFFWMLFVLSSLMLIPTSTIFYKILNTNKTPYLIIGTSFGITAGIFYCLGLMRWVFLADTLSKAYIRENTDSKTKDTIALIFNSFHVYTGNSIGETMGFLCMGLWISILGISIISNSIFPSVIGIIFIISGIGVASGPLEWIGFKYVNKINKISIKIWAVSLLVCGIILVK</sequence>
<gene>
    <name evidence="2" type="ORF">ACJDT4_01045</name>
</gene>
<dbReference type="Pfam" id="PF14329">
    <property type="entry name" value="DUF4386"/>
    <property type="match status" value="1"/>
</dbReference>
<dbReference type="InterPro" id="IPR025495">
    <property type="entry name" value="DUF4386"/>
</dbReference>
<keyword evidence="1" id="KW-1133">Transmembrane helix</keyword>
<feature type="transmembrane region" description="Helical" evidence="1">
    <location>
        <begin position="12"/>
        <end position="32"/>
    </location>
</feature>
<evidence type="ECO:0000256" key="1">
    <source>
        <dbReference type="SAM" id="Phobius"/>
    </source>
</evidence>
<feature type="transmembrane region" description="Helical" evidence="1">
    <location>
        <begin position="178"/>
        <end position="197"/>
    </location>
</feature>
<accession>A0ABW8TBA9</accession>
<feature type="transmembrane region" description="Helical" evidence="1">
    <location>
        <begin position="58"/>
        <end position="81"/>
    </location>
</feature>
<feature type="transmembrane region" description="Helical" evidence="1">
    <location>
        <begin position="88"/>
        <end position="112"/>
    </location>
</feature>
<keyword evidence="3" id="KW-1185">Reference proteome</keyword>
<dbReference type="Proteomes" id="UP001623592">
    <property type="component" value="Unassembled WGS sequence"/>
</dbReference>
<keyword evidence="1" id="KW-0812">Transmembrane</keyword>